<gene>
    <name evidence="2" type="ORF">CLCR_11012</name>
</gene>
<evidence type="ECO:0000313" key="3">
    <source>
        <dbReference type="Proteomes" id="UP000094526"/>
    </source>
</evidence>
<accession>A0A1C1CWM8</accession>
<dbReference type="AlphaFoldDB" id="A0A1C1CWM8"/>
<protein>
    <submittedName>
        <fullName evidence="2">Uncharacterized protein</fullName>
    </submittedName>
</protein>
<comment type="caution">
    <text evidence="2">The sequence shown here is derived from an EMBL/GenBank/DDBJ whole genome shotgun (WGS) entry which is preliminary data.</text>
</comment>
<dbReference type="VEuPathDB" id="FungiDB:CLCR_11012"/>
<proteinExistence type="predicted"/>
<evidence type="ECO:0000256" key="1">
    <source>
        <dbReference type="SAM" id="MobiDB-lite"/>
    </source>
</evidence>
<organism evidence="2 3">
    <name type="scientific">Cladophialophora carrionii</name>
    <dbReference type="NCBI Taxonomy" id="86049"/>
    <lineage>
        <taxon>Eukaryota</taxon>
        <taxon>Fungi</taxon>
        <taxon>Dikarya</taxon>
        <taxon>Ascomycota</taxon>
        <taxon>Pezizomycotina</taxon>
        <taxon>Eurotiomycetes</taxon>
        <taxon>Chaetothyriomycetidae</taxon>
        <taxon>Chaetothyriales</taxon>
        <taxon>Herpotrichiellaceae</taxon>
        <taxon>Cladophialophora</taxon>
    </lineage>
</organism>
<feature type="region of interest" description="Disordered" evidence="1">
    <location>
        <begin position="102"/>
        <end position="127"/>
    </location>
</feature>
<evidence type="ECO:0000313" key="2">
    <source>
        <dbReference type="EMBL" id="OCT52952.1"/>
    </source>
</evidence>
<reference evidence="3" key="1">
    <citation type="submission" date="2015-07" db="EMBL/GenBank/DDBJ databases">
        <authorList>
            <person name="Teixeira M.M."/>
            <person name="Souza R.C."/>
            <person name="Almeida L.G."/>
            <person name="Vicente V.A."/>
            <person name="de Hoog S."/>
            <person name="Bocca A.L."/>
            <person name="de Almeida S.R."/>
            <person name="Vasconcelos A.T."/>
            <person name="Felipe M.S."/>
        </authorList>
    </citation>
    <scope>NUCLEOTIDE SEQUENCE [LARGE SCALE GENOMIC DNA]</scope>
    <source>
        <strain evidence="3">KSF</strain>
    </source>
</reference>
<dbReference type="Proteomes" id="UP000094526">
    <property type="component" value="Unassembled WGS sequence"/>
</dbReference>
<dbReference type="EMBL" id="LGRB01000008">
    <property type="protein sequence ID" value="OCT52952.1"/>
    <property type="molecule type" value="Genomic_DNA"/>
</dbReference>
<sequence length="127" mass="14300">MVDAEEGQEEVRPEELTAATKLLSARDCGLWEAMGQVSVECMLLKFRSRSSTLVRHIGHDVVTGLRWSATHQQRDSCPRKCYYNHSRSLIVVFDPVVESLKAPSLSSHPPSREDPMLNFATETESIK</sequence>
<keyword evidence="3" id="KW-1185">Reference proteome</keyword>
<name>A0A1C1CWM8_9EURO</name>